<sequence>MREISFLSGKAIVSRIDSHTYFDWVFEYAYVGEKKVYTFEFIKNYQIENIFIEELTKRYLISSFVKEDDSVKDFFQEGTFNRMVKKIKHIHHYHWTINSVPRKDLFLQLNIKNHTQKYVVFDLTFMGYKYIRRDIKLPMDLYEEFAEKGRPVIKFMKDYKVFIAHASENKNSARKIAENLTKSGYQVWFDEWEIKVGDSIVDKINDGIQDSSFMVVLFSKDSINKPWVKKEMNSGLMVELNKRNVFVLPALIEDCDIPPLFSDKRYADFTKSFDHGFDELVKSL</sequence>
<gene>
    <name evidence="2" type="ORF">ELS83_13370</name>
</gene>
<dbReference type="PROSITE" id="PS50104">
    <property type="entry name" value="TIR"/>
    <property type="match status" value="1"/>
</dbReference>
<dbReference type="EMBL" id="RZNH01000023">
    <property type="protein sequence ID" value="NOU60808.1"/>
    <property type="molecule type" value="Genomic_DNA"/>
</dbReference>
<dbReference type="InterPro" id="IPR035897">
    <property type="entry name" value="Toll_tir_struct_dom_sf"/>
</dbReference>
<protein>
    <submittedName>
        <fullName evidence="2">Toll/interleukin-1 receptor domain-containing protein</fullName>
    </submittedName>
</protein>
<dbReference type="Proteomes" id="UP000732105">
    <property type="component" value="Unassembled WGS sequence"/>
</dbReference>
<evidence type="ECO:0000313" key="2">
    <source>
        <dbReference type="EMBL" id="NOU60808.1"/>
    </source>
</evidence>
<keyword evidence="2" id="KW-0675">Receptor</keyword>
<dbReference type="Gene3D" id="3.40.50.10140">
    <property type="entry name" value="Toll/interleukin-1 receptor homology (TIR) domain"/>
    <property type="match status" value="1"/>
</dbReference>
<evidence type="ECO:0000313" key="3">
    <source>
        <dbReference type="Proteomes" id="UP000732105"/>
    </source>
</evidence>
<comment type="caution">
    <text evidence="2">The sequence shown here is derived from an EMBL/GenBank/DDBJ whole genome shotgun (WGS) entry which is preliminary data.</text>
</comment>
<name>A0ABX1WXF2_9BACT</name>
<accession>A0ABX1WXF2</accession>
<dbReference type="SMART" id="SM00255">
    <property type="entry name" value="TIR"/>
    <property type="match status" value="1"/>
</dbReference>
<dbReference type="RefSeq" id="WP_171596081.1">
    <property type="nucleotide sequence ID" value="NZ_RZNH01000023.1"/>
</dbReference>
<dbReference type="Pfam" id="PF13676">
    <property type="entry name" value="TIR_2"/>
    <property type="match status" value="1"/>
</dbReference>
<organism evidence="2 3">
    <name type="scientific">Marinifilum caeruleilacunae</name>
    <dbReference type="NCBI Taxonomy" id="2499076"/>
    <lineage>
        <taxon>Bacteria</taxon>
        <taxon>Pseudomonadati</taxon>
        <taxon>Bacteroidota</taxon>
        <taxon>Bacteroidia</taxon>
        <taxon>Marinilabiliales</taxon>
        <taxon>Marinifilaceae</taxon>
    </lineage>
</organism>
<feature type="domain" description="TIR" evidence="1">
    <location>
        <begin position="157"/>
        <end position="284"/>
    </location>
</feature>
<keyword evidence="3" id="KW-1185">Reference proteome</keyword>
<dbReference type="SUPFAM" id="SSF52200">
    <property type="entry name" value="Toll/Interleukin receptor TIR domain"/>
    <property type="match status" value="1"/>
</dbReference>
<dbReference type="InterPro" id="IPR000157">
    <property type="entry name" value="TIR_dom"/>
</dbReference>
<proteinExistence type="predicted"/>
<reference evidence="2 3" key="1">
    <citation type="submission" date="2018-12" db="EMBL/GenBank/DDBJ databases">
        <title>Marinifilum JC070 sp. nov., a marine bacterium isolated from Yongle Blue Hole in the South China Sea.</title>
        <authorList>
            <person name="Fu T."/>
        </authorList>
    </citation>
    <scope>NUCLEOTIDE SEQUENCE [LARGE SCALE GENOMIC DNA]</scope>
    <source>
        <strain evidence="2 3">JC070</strain>
    </source>
</reference>
<evidence type="ECO:0000259" key="1">
    <source>
        <dbReference type="PROSITE" id="PS50104"/>
    </source>
</evidence>